<dbReference type="RefSeq" id="WP_157343944.1">
    <property type="nucleotide sequence ID" value="NZ_WSEK01000004.1"/>
</dbReference>
<feature type="region of interest" description="Disordered" evidence="1">
    <location>
        <begin position="314"/>
        <end position="410"/>
    </location>
</feature>
<organism evidence="3 4">
    <name type="scientific">Nocardioides agri</name>
    <dbReference type="NCBI Taxonomy" id="2682843"/>
    <lineage>
        <taxon>Bacteria</taxon>
        <taxon>Bacillati</taxon>
        <taxon>Actinomycetota</taxon>
        <taxon>Actinomycetes</taxon>
        <taxon>Propionibacteriales</taxon>
        <taxon>Nocardioidaceae</taxon>
        <taxon>Nocardioides</taxon>
    </lineage>
</organism>
<keyword evidence="4" id="KW-1185">Reference proteome</keyword>
<sequence>MRRGVVVTATALAAMAAGTLPGATAAGDATVTVRGFDLAGLAQTRLNVVGCASVFSRSGQPPRPAIGVVPGGPAGKRSLALTTVAGDAAGPISYASAVAAAPPAAMSVRAELPTTGVGYVGYQAPADAGTNRMWVGRTDLSVPGGAWTDVSLADAAFTWVQYDMGTRQQLAGPVAATPVAAFTASQGGDGYGFYALGFGCEGREFNTDAWHIGSTTYDFEGYAAAVAGGEDVTIAPGGSATLSAQVSSDGPAPRLVLEAKNSDGDWGAAPDQPRPGATSVQVSPDADTTYRWKIYSTPMVEAVKGQDHTEPFTVTVAAPDPTTDPTTESQAPDRQPAEQQAKQQPKQEAKAPAAPAPAAASPTEAAADPEPPAPAASEAPAPAETAPAPAGNTQPTEATPSTDPSETPAG</sequence>
<feature type="signal peptide" evidence="2">
    <location>
        <begin position="1"/>
        <end position="25"/>
    </location>
</feature>
<feature type="region of interest" description="Disordered" evidence="1">
    <location>
        <begin position="255"/>
        <end position="284"/>
    </location>
</feature>
<proteinExistence type="predicted"/>
<protein>
    <submittedName>
        <fullName evidence="3">Uncharacterized protein</fullName>
    </submittedName>
</protein>
<evidence type="ECO:0000313" key="3">
    <source>
        <dbReference type="EMBL" id="MVQ50798.1"/>
    </source>
</evidence>
<dbReference type="AlphaFoldDB" id="A0A6L6XUR2"/>
<accession>A0A6L6XUR2</accession>
<feature type="compositionally biased region" description="Polar residues" evidence="1">
    <location>
        <begin position="391"/>
        <end position="410"/>
    </location>
</feature>
<dbReference type="EMBL" id="WSEK01000004">
    <property type="protein sequence ID" value="MVQ50798.1"/>
    <property type="molecule type" value="Genomic_DNA"/>
</dbReference>
<evidence type="ECO:0000256" key="2">
    <source>
        <dbReference type="SAM" id="SignalP"/>
    </source>
</evidence>
<feature type="compositionally biased region" description="Low complexity" evidence="1">
    <location>
        <begin position="314"/>
        <end position="327"/>
    </location>
</feature>
<comment type="caution">
    <text evidence="3">The sequence shown here is derived from an EMBL/GenBank/DDBJ whole genome shotgun (WGS) entry which is preliminary data.</text>
</comment>
<feature type="compositionally biased region" description="Low complexity" evidence="1">
    <location>
        <begin position="375"/>
        <end position="390"/>
    </location>
</feature>
<reference evidence="3 4" key="1">
    <citation type="submission" date="2019-12" db="EMBL/GenBank/DDBJ databases">
        <authorList>
            <person name="Huq M.A."/>
        </authorList>
    </citation>
    <scope>NUCLEOTIDE SEQUENCE [LARGE SCALE GENOMIC DNA]</scope>
    <source>
        <strain evidence="3 4">MAH-18</strain>
    </source>
</reference>
<feature type="compositionally biased region" description="Low complexity" evidence="1">
    <location>
        <begin position="337"/>
        <end position="368"/>
    </location>
</feature>
<gene>
    <name evidence="3" type="ORF">GON03_16555</name>
</gene>
<name>A0A6L6XUR2_9ACTN</name>
<dbReference type="Proteomes" id="UP000473525">
    <property type="component" value="Unassembled WGS sequence"/>
</dbReference>
<feature type="chain" id="PRO_5026840534" evidence="2">
    <location>
        <begin position="26"/>
        <end position="410"/>
    </location>
</feature>
<evidence type="ECO:0000313" key="4">
    <source>
        <dbReference type="Proteomes" id="UP000473525"/>
    </source>
</evidence>
<evidence type="ECO:0000256" key="1">
    <source>
        <dbReference type="SAM" id="MobiDB-lite"/>
    </source>
</evidence>
<keyword evidence="2" id="KW-0732">Signal</keyword>